<comment type="caution">
    <text evidence="2">The sequence shown here is derived from an EMBL/GenBank/DDBJ whole genome shotgun (WGS) entry which is preliminary data.</text>
</comment>
<dbReference type="AlphaFoldDB" id="A0A0N1HQJ2"/>
<gene>
    <name evidence="2" type="ORF">AB675_165</name>
</gene>
<dbReference type="EMBL" id="LFJN01000022">
    <property type="protein sequence ID" value="KPI37787.1"/>
    <property type="molecule type" value="Genomic_DNA"/>
</dbReference>
<dbReference type="VEuPathDB" id="FungiDB:AB675_165"/>
<dbReference type="SMART" id="SM00225">
    <property type="entry name" value="BTB"/>
    <property type="match status" value="1"/>
</dbReference>
<dbReference type="OrthoDB" id="6353968at2759"/>
<proteinExistence type="predicted"/>
<dbReference type="GeneID" id="28733433"/>
<dbReference type="Proteomes" id="UP000038010">
    <property type="component" value="Unassembled WGS sequence"/>
</dbReference>
<dbReference type="RefSeq" id="XP_017997750.1">
    <property type="nucleotide sequence ID" value="XM_018141564.1"/>
</dbReference>
<evidence type="ECO:0000259" key="1">
    <source>
        <dbReference type="PROSITE" id="PS50097"/>
    </source>
</evidence>
<protein>
    <recommendedName>
        <fullName evidence="1">BTB domain-containing protein</fullName>
    </recommendedName>
</protein>
<evidence type="ECO:0000313" key="3">
    <source>
        <dbReference type="Proteomes" id="UP000038010"/>
    </source>
</evidence>
<accession>A0A0N1HQJ2</accession>
<keyword evidence="3" id="KW-1185">Reference proteome</keyword>
<evidence type="ECO:0000313" key="2">
    <source>
        <dbReference type="EMBL" id="KPI37787.1"/>
    </source>
</evidence>
<dbReference type="InterPro" id="IPR011333">
    <property type="entry name" value="SKP1/BTB/POZ_sf"/>
</dbReference>
<dbReference type="Gene3D" id="3.30.710.10">
    <property type="entry name" value="Potassium Channel Kv1.1, Chain A"/>
    <property type="match status" value="1"/>
</dbReference>
<sequence>MSDSTAVAALAQGLSATRTTSLADNIPFSQGPDEGEETIAVYNTDTSISRLYYISKSVLIAESDYFKAMFRNPCKETMSSKVELEGDGDTMNLVLYYLRGPRGSKLQDRLGAWWDREHYGFFEVEDPWQIGDEDNWDDQRQDMRLLNELIDLYVIADKYLMDGLRKICTEEFFPRFLMILLNTHGDKRARAQYHEQGFLKKFFRVVCDRLGDFPEDLFDLYKTVLLLNIRAGQDAEAMFVAAAEYPELRQYVAKLARAAMKAIEREFWRIQSELESNMQECDNLRIGLWLLEDEDDANICEKSEPFSSGVLNLRRAIDRCGLPPKTTDDGNEE</sequence>
<organism evidence="2 3">
    <name type="scientific">Cyphellophora attinorum</name>
    <dbReference type="NCBI Taxonomy" id="1664694"/>
    <lineage>
        <taxon>Eukaryota</taxon>
        <taxon>Fungi</taxon>
        <taxon>Dikarya</taxon>
        <taxon>Ascomycota</taxon>
        <taxon>Pezizomycotina</taxon>
        <taxon>Eurotiomycetes</taxon>
        <taxon>Chaetothyriomycetidae</taxon>
        <taxon>Chaetothyriales</taxon>
        <taxon>Cyphellophoraceae</taxon>
        <taxon>Cyphellophora</taxon>
    </lineage>
</organism>
<dbReference type="CDD" id="cd18186">
    <property type="entry name" value="BTB_POZ_ZBTB_KLHL-like"/>
    <property type="match status" value="1"/>
</dbReference>
<feature type="domain" description="BTB" evidence="1">
    <location>
        <begin position="35"/>
        <end position="99"/>
    </location>
</feature>
<dbReference type="InterPro" id="IPR000210">
    <property type="entry name" value="BTB/POZ_dom"/>
</dbReference>
<dbReference type="SUPFAM" id="SSF54695">
    <property type="entry name" value="POZ domain"/>
    <property type="match status" value="1"/>
</dbReference>
<reference evidence="2 3" key="1">
    <citation type="submission" date="2015-06" db="EMBL/GenBank/DDBJ databases">
        <title>Draft genome of the ant-associated black yeast Phialophora attae CBS 131958.</title>
        <authorList>
            <person name="Moreno L.F."/>
            <person name="Stielow B.J."/>
            <person name="de Hoog S."/>
            <person name="Vicente V.A."/>
            <person name="Weiss V.A."/>
            <person name="de Vries M."/>
            <person name="Cruz L.M."/>
            <person name="Souza E.M."/>
        </authorList>
    </citation>
    <scope>NUCLEOTIDE SEQUENCE [LARGE SCALE GENOMIC DNA]</scope>
    <source>
        <strain evidence="2 3">CBS 131958</strain>
    </source>
</reference>
<name>A0A0N1HQJ2_9EURO</name>
<dbReference type="PROSITE" id="PS50097">
    <property type="entry name" value="BTB"/>
    <property type="match status" value="1"/>
</dbReference>